<feature type="transmembrane region" description="Helical" evidence="1">
    <location>
        <begin position="30"/>
        <end position="48"/>
    </location>
</feature>
<keyword evidence="1" id="KW-0472">Membrane</keyword>
<comment type="caution">
    <text evidence="2">The sequence shown here is derived from an EMBL/GenBank/DDBJ whole genome shotgun (WGS) entry which is preliminary data.</text>
</comment>
<keyword evidence="1" id="KW-1133">Transmembrane helix</keyword>
<gene>
    <name evidence="2" type="ORF">B0J13DRAFT_572733</name>
</gene>
<sequence length="115" mass="12831">MDPAIFTVVIVIHTFTSDYTHKHLPPATDLPLRLIYLAISVLGLTLYWRSHRHARRDAVAAGYGTMSSGDTRTYKQWRAETNDAANDAANIASANARQGCNPSFTMRPLLLFKLL</sequence>
<reference evidence="2" key="1">
    <citation type="journal article" date="2021" name="Nat. Commun.">
        <title>Genetic determinants of endophytism in the Arabidopsis root mycobiome.</title>
        <authorList>
            <person name="Mesny F."/>
            <person name="Miyauchi S."/>
            <person name="Thiergart T."/>
            <person name="Pickel B."/>
            <person name="Atanasova L."/>
            <person name="Karlsson M."/>
            <person name="Huettel B."/>
            <person name="Barry K.W."/>
            <person name="Haridas S."/>
            <person name="Chen C."/>
            <person name="Bauer D."/>
            <person name="Andreopoulos W."/>
            <person name="Pangilinan J."/>
            <person name="LaButti K."/>
            <person name="Riley R."/>
            <person name="Lipzen A."/>
            <person name="Clum A."/>
            <person name="Drula E."/>
            <person name="Henrissat B."/>
            <person name="Kohler A."/>
            <person name="Grigoriev I.V."/>
            <person name="Martin F.M."/>
            <person name="Hacquard S."/>
        </authorList>
    </citation>
    <scope>NUCLEOTIDE SEQUENCE</scope>
    <source>
        <strain evidence="2">MPI-CAGE-AT-0021</strain>
    </source>
</reference>
<evidence type="ECO:0000313" key="3">
    <source>
        <dbReference type="Proteomes" id="UP000717696"/>
    </source>
</evidence>
<keyword evidence="1" id="KW-0812">Transmembrane</keyword>
<accession>A0A9P9D949</accession>
<protein>
    <submittedName>
        <fullName evidence="2">Uncharacterized protein</fullName>
    </submittedName>
</protein>
<proteinExistence type="predicted"/>
<dbReference type="EMBL" id="JAGMUU010000040">
    <property type="protein sequence ID" value="KAH7114951.1"/>
    <property type="molecule type" value="Genomic_DNA"/>
</dbReference>
<keyword evidence="3" id="KW-1185">Reference proteome</keyword>
<evidence type="ECO:0000256" key="1">
    <source>
        <dbReference type="SAM" id="Phobius"/>
    </source>
</evidence>
<organism evidence="2 3">
    <name type="scientific">Dactylonectria estremocensis</name>
    <dbReference type="NCBI Taxonomy" id="1079267"/>
    <lineage>
        <taxon>Eukaryota</taxon>
        <taxon>Fungi</taxon>
        <taxon>Dikarya</taxon>
        <taxon>Ascomycota</taxon>
        <taxon>Pezizomycotina</taxon>
        <taxon>Sordariomycetes</taxon>
        <taxon>Hypocreomycetidae</taxon>
        <taxon>Hypocreales</taxon>
        <taxon>Nectriaceae</taxon>
        <taxon>Dactylonectria</taxon>
    </lineage>
</organism>
<dbReference type="AlphaFoldDB" id="A0A9P9D949"/>
<name>A0A9P9D949_9HYPO</name>
<dbReference type="OrthoDB" id="5092418at2759"/>
<evidence type="ECO:0000313" key="2">
    <source>
        <dbReference type="EMBL" id="KAH7114951.1"/>
    </source>
</evidence>
<dbReference type="Proteomes" id="UP000717696">
    <property type="component" value="Unassembled WGS sequence"/>
</dbReference>